<dbReference type="SMR" id="A0A067F9W1"/>
<evidence type="ECO:0000259" key="3">
    <source>
        <dbReference type="Pfam" id="PF00501"/>
    </source>
</evidence>
<keyword evidence="2" id="KW-1133">Transmembrane helix</keyword>
<feature type="transmembrane region" description="Helical" evidence="2">
    <location>
        <begin position="12"/>
        <end position="31"/>
    </location>
</feature>
<protein>
    <recommendedName>
        <fullName evidence="3">AMP-dependent synthetase/ligase domain-containing protein</fullName>
    </recommendedName>
</protein>
<dbReference type="GO" id="GO:0016874">
    <property type="term" value="F:ligase activity"/>
    <property type="evidence" value="ECO:0007669"/>
    <property type="project" value="UniProtKB-KW"/>
</dbReference>
<dbReference type="Gene3D" id="2.30.38.10">
    <property type="entry name" value="Luciferase, Domain 3"/>
    <property type="match status" value="1"/>
</dbReference>
<keyword evidence="2" id="KW-0472">Membrane</keyword>
<keyword evidence="5" id="KW-1185">Reference proteome</keyword>
<dbReference type="EMBL" id="KK784933">
    <property type="protein sequence ID" value="KDO60227.1"/>
    <property type="molecule type" value="Genomic_DNA"/>
</dbReference>
<dbReference type="InterPro" id="IPR000873">
    <property type="entry name" value="AMP-dep_synth/lig_dom"/>
</dbReference>
<dbReference type="Pfam" id="PF00501">
    <property type="entry name" value="AMP-binding"/>
    <property type="match status" value="1"/>
</dbReference>
<organism evidence="4 5">
    <name type="scientific">Citrus sinensis</name>
    <name type="common">Sweet orange</name>
    <name type="synonym">Citrus aurantium var. sinensis</name>
    <dbReference type="NCBI Taxonomy" id="2711"/>
    <lineage>
        <taxon>Eukaryota</taxon>
        <taxon>Viridiplantae</taxon>
        <taxon>Streptophyta</taxon>
        <taxon>Embryophyta</taxon>
        <taxon>Tracheophyta</taxon>
        <taxon>Spermatophyta</taxon>
        <taxon>Magnoliopsida</taxon>
        <taxon>eudicotyledons</taxon>
        <taxon>Gunneridae</taxon>
        <taxon>Pentapetalae</taxon>
        <taxon>rosids</taxon>
        <taxon>malvids</taxon>
        <taxon>Sapindales</taxon>
        <taxon>Rutaceae</taxon>
        <taxon>Aurantioideae</taxon>
        <taxon>Citrus</taxon>
    </lineage>
</organism>
<keyword evidence="2" id="KW-0812">Transmembrane</keyword>
<reference evidence="4 5" key="1">
    <citation type="submission" date="2014-04" db="EMBL/GenBank/DDBJ databases">
        <authorList>
            <consortium name="International Citrus Genome Consortium"/>
            <person name="Gmitter F."/>
            <person name="Chen C."/>
            <person name="Farmerie W."/>
            <person name="Harkins T."/>
            <person name="Desany B."/>
            <person name="Mohiuddin M."/>
            <person name="Kodira C."/>
            <person name="Borodovsky M."/>
            <person name="Lomsadze A."/>
            <person name="Burns P."/>
            <person name="Jenkins J."/>
            <person name="Prochnik S."/>
            <person name="Shu S."/>
            <person name="Chapman J."/>
            <person name="Pitluck S."/>
            <person name="Schmutz J."/>
            <person name="Rokhsar D."/>
        </authorList>
    </citation>
    <scope>NUCLEOTIDE SEQUENCE</scope>
</reference>
<dbReference type="STRING" id="2711.A0A067F9W1"/>
<evidence type="ECO:0000313" key="4">
    <source>
        <dbReference type="EMBL" id="KDO60227.1"/>
    </source>
</evidence>
<dbReference type="PANTHER" id="PTHR24096">
    <property type="entry name" value="LONG-CHAIN-FATTY-ACID--COA LIGASE"/>
    <property type="match status" value="1"/>
</dbReference>
<dbReference type="Gene3D" id="3.40.50.980">
    <property type="match status" value="1"/>
</dbReference>
<dbReference type="SUPFAM" id="SSF56801">
    <property type="entry name" value="Acetyl-CoA synthetase-like"/>
    <property type="match status" value="1"/>
</dbReference>
<feature type="domain" description="AMP-dependent synthetase/ligase" evidence="3">
    <location>
        <begin position="10"/>
        <end position="185"/>
    </location>
</feature>
<keyword evidence="1" id="KW-0436">Ligase</keyword>
<evidence type="ECO:0000256" key="2">
    <source>
        <dbReference type="SAM" id="Phobius"/>
    </source>
</evidence>
<dbReference type="Proteomes" id="UP000027120">
    <property type="component" value="Unassembled WGS sequence"/>
</dbReference>
<dbReference type="AlphaFoldDB" id="A0A067F9W1"/>
<proteinExistence type="predicted"/>
<evidence type="ECO:0000313" key="5">
    <source>
        <dbReference type="Proteomes" id="UP000027120"/>
    </source>
</evidence>
<evidence type="ECO:0000256" key="1">
    <source>
        <dbReference type="ARBA" id="ARBA00022598"/>
    </source>
</evidence>
<name>A0A067F9W1_CITSI</name>
<sequence length="236" mass="25817">MVTMDQETAGELDYVFLCVLPLFHVFGLAVITCGQLQKGSCIILMAKFDLEMFLRAIEKHRVTHIWVVPPLILALAKHGLVKKFDLSSLKLVGSGAAPLGKELMEECAKNVPSATVIQVGYGLTETSGIATMENSFAGSRNIGSAGALAPGVEALIVSVDTQKPLPPNQLGEIWLRGPNMMRGYYNNEQATKLTIDKKGWVHTGDLGYFDGDGQLYVVDRIKELIKYKGFQVTSNW</sequence>
<dbReference type="PANTHER" id="PTHR24096:SF425">
    <property type="entry name" value="4-COUMARATE--COA LIGASE-LIKE 7"/>
    <property type="match status" value="1"/>
</dbReference>
<gene>
    <name evidence="4" type="ORF">CISIN_1g026609mg</name>
</gene>
<accession>A0A067F9W1</accession>